<proteinExistence type="predicted"/>
<keyword evidence="2" id="KW-1185">Reference proteome</keyword>
<evidence type="ECO:0000313" key="1">
    <source>
        <dbReference type="EMBL" id="KAJ7040316.1"/>
    </source>
</evidence>
<dbReference type="Proteomes" id="UP001218188">
    <property type="component" value="Unassembled WGS sequence"/>
</dbReference>
<evidence type="ECO:0000313" key="2">
    <source>
        <dbReference type="Proteomes" id="UP001218188"/>
    </source>
</evidence>
<dbReference type="SUPFAM" id="SSF50969">
    <property type="entry name" value="YVTN repeat-like/Quinoprotein amine dehydrogenase"/>
    <property type="match status" value="1"/>
</dbReference>
<reference evidence="1" key="1">
    <citation type="submission" date="2023-03" db="EMBL/GenBank/DDBJ databases">
        <title>Massive genome expansion in bonnet fungi (Mycena s.s.) driven by repeated elements and novel gene families across ecological guilds.</title>
        <authorList>
            <consortium name="Lawrence Berkeley National Laboratory"/>
            <person name="Harder C.B."/>
            <person name="Miyauchi S."/>
            <person name="Viragh M."/>
            <person name="Kuo A."/>
            <person name="Thoen E."/>
            <person name="Andreopoulos B."/>
            <person name="Lu D."/>
            <person name="Skrede I."/>
            <person name="Drula E."/>
            <person name="Henrissat B."/>
            <person name="Morin E."/>
            <person name="Kohler A."/>
            <person name="Barry K."/>
            <person name="LaButti K."/>
            <person name="Morin E."/>
            <person name="Salamov A."/>
            <person name="Lipzen A."/>
            <person name="Mereny Z."/>
            <person name="Hegedus B."/>
            <person name="Baldrian P."/>
            <person name="Stursova M."/>
            <person name="Weitz H."/>
            <person name="Taylor A."/>
            <person name="Grigoriev I.V."/>
            <person name="Nagy L.G."/>
            <person name="Martin F."/>
            <person name="Kauserud H."/>
        </authorList>
    </citation>
    <scope>NUCLEOTIDE SEQUENCE</scope>
    <source>
        <strain evidence="1">CBHHK200</strain>
    </source>
</reference>
<gene>
    <name evidence="1" type="ORF">C8F04DRAFT_1230981</name>
</gene>
<protein>
    <submittedName>
        <fullName evidence="1">Uncharacterized protein</fullName>
    </submittedName>
</protein>
<dbReference type="AlphaFoldDB" id="A0AAD6T7J5"/>
<accession>A0AAD6T7J5</accession>
<sequence>MHSIALAELPTGPDAQGPPLNFYLSYPYLLVWTDQVDVWRFSDSSDLTHVSTLEDHWHVDKPWGPAPIIDHARGLLILPQPIRIGPPRLRIFTLRDGELVRDIELSFGELADVDIHYRQADGHMLVLLVERAVPPHGKTSIVELDVLDPSTKFLSLVTLPPHLHEREKDRDLPPLVLQPIFFGKSVDLLYWQAEPGQDDRQLTKTLELLPAVEDCKAMLPVRHLALDDSTLVLCTHEDAGPAITEQTSVRALDTSTFTVRWTAQLIPGKVETLHHVPSLNVLVLRAEHDVTNHDEDRESLQYRTSVIVLDARTGDRRAIHAVDSDVQGSWIVDCFVSSDLDNPVVGLAWQNGDVLTVDLNKFIADGFEREGGGERAQTLPAFPCGHHCCFYGTQGDRHGGGSEEAPGHFAGRYRGGHS</sequence>
<comment type="caution">
    <text evidence="1">The sequence shown here is derived from an EMBL/GenBank/DDBJ whole genome shotgun (WGS) entry which is preliminary data.</text>
</comment>
<name>A0AAD6T7J5_9AGAR</name>
<dbReference type="InterPro" id="IPR011044">
    <property type="entry name" value="Quino_amine_DH_bsu"/>
</dbReference>
<dbReference type="EMBL" id="JARJCM010000022">
    <property type="protein sequence ID" value="KAJ7040316.1"/>
    <property type="molecule type" value="Genomic_DNA"/>
</dbReference>
<organism evidence="1 2">
    <name type="scientific">Mycena alexandri</name>
    <dbReference type="NCBI Taxonomy" id="1745969"/>
    <lineage>
        <taxon>Eukaryota</taxon>
        <taxon>Fungi</taxon>
        <taxon>Dikarya</taxon>
        <taxon>Basidiomycota</taxon>
        <taxon>Agaricomycotina</taxon>
        <taxon>Agaricomycetes</taxon>
        <taxon>Agaricomycetidae</taxon>
        <taxon>Agaricales</taxon>
        <taxon>Marasmiineae</taxon>
        <taxon>Mycenaceae</taxon>
        <taxon>Mycena</taxon>
    </lineage>
</organism>